<accession>A0ABP6N4N4</accession>
<proteinExistence type="predicted"/>
<evidence type="ECO:0000313" key="3">
    <source>
        <dbReference type="Proteomes" id="UP001500893"/>
    </source>
</evidence>
<evidence type="ECO:0000256" key="1">
    <source>
        <dbReference type="SAM" id="MobiDB-lite"/>
    </source>
</evidence>
<dbReference type="Proteomes" id="UP001500893">
    <property type="component" value="Unassembled WGS sequence"/>
</dbReference>
<protein>
    <submittedName>
        <fullName evidence="2">Uncharacterized protein</fullName>
    </submittedName>
</protein>
<organism evidence="2 3">
    <name type="scientific">Streptomyces rameus</name>
    <dbReference type="NCBI Taxonomy" id="68261"/>
    <lineage>
        <taxon>Bacteria</taxon>
        <taxon>Bacillati</taxon>
        <taxon>Actinomycetota</taxon>
        <taxon>Actinomycetes</taxon>
        <taxon>Kitasatosporales</taxon>
        <taxon>Streptomycetaceae</taxon>
        <taxon>Streptomyces</taxon>
    </lineage>
</organism>
<name>A0ABP6N4N4_9ACTN</name>
<keyword evidence="3" id="KW-1185">Reference proteome</keyword>
<sequence>MGRGAVPAVPKIPTRCVVRCVQALGRALRLDVSGKTASLIVPSTFRPAPSTARNPLCFGLLGVAVAGHRPGGDASEGLAALPSLSEEGAAHTVPSASSTRMRPLHPDGPLPLREFRRQAGEITQQDAWIVEAGAWCTSRIEPLWDQHRLDAARCSRPHQGPDVPGWPAARCPGGRQWLHAEIPVAV</sequence>
<comment type="caution">
    <text evidence="2">The sequence shown here is derived from an EMBL/GenBank/DDBJ whole genome shotgun (WGS) entry which is preliminary data.</text>
</comment>
<evidence type="ECO:0000313" key="2">
    <source>
        <dbReference type="EMBL" id="GAA3135808.1"/>
    </source>
</evidence>
<dbReference type="EMBL" id="BAAAVM010000026">
    <property type="protein sequence ID" value="GAA3135808.1"/>
    <property type="molecule type" value="Genomic_DNA"/>
</dbReference>
<reference evidence="3" key="1">
    <citation type="journal article" date="2019" name="Int. J. Syst. Evol. Microbiol.">
        <title>The Global Catalogue of Microorganisms (GCM) 10K type strain sequencing project: providing services to taxonomists for standard genome sequencing and annotation.</title>
        <authorList>
            <consortium name="The Broad Institute Genomics Platform"/>
            <consortium name="The Broad Institute Genome Sequencing Center for Infectious Disease"/>
            <person name="Wu L."/>
            <person name="Ma J."/>
        </authorList>
    </citation>
    <scope>NUCLEOTIDE SEQUENCE [LARGE SCALE GENOMIC DNA]</scope>
    <source>
        <strain evidence="3">JCM 11574</strain>
    </source>
</reference>
<gene>
    <name evidence="2" type="ORF">GCM10010521_22330</name>
</gene>
<feature type="region of interest" description="Disordered" evidence="1">
    <location>
        <begin position="88"/>
        <end position="109"/>
    </location>
</feature>